<evidence type="ECO:0000313" key="9">
    <source>
        <dbReference type="Proteomes" id="UP000027265"/>
    </source>
</evidence>
<feature type="region of interest" description="Disordered" evidence="6">
    <location>
        <begin position="658"/>
        <end position="810"/>
    </location>
</feature>
<dbReference type="HOGENOM" id="CLU_008052_1_0_1"/>
<organism evidence="8 9">
    <name type="scientific">Jaapia argillacea MUCL 33604</name>
    <dbReference type="NCBI Taxonomy" id="933084"/>
    <lineage>
        <taxon>Eukaryota</taxon>
        <taxon>Fungi</taxon>
        <taxon>Dikarya</taxon>
        <taxon>Basidiomycota</taxon>
        <taxon>Agaricomycotina</taxon>
        <taxon>Agaricomycetes</taxon>
        <taxon>Agaricomycetidae</taxon>
        <taxon>Jaapiales</taxon>
        <taxon>Jaapiaceae</taxon>
        <taxon>Jaapia</taxon>
    </lineage>
</organism>
<dbReference type="EMBL" id="KL197763">
    <property type="protein sequence ID" value="KDQ50222.1"/>
    <property type="molecule type" value="Genomic_DNA"/>
</dbReference>
<evidence type="ECO:0000256" key="2">
    <source>
        <dbReference type="ARBA" id="ARBA00007168"/>
    </source>
</evidence>
<name>A0A067PGS0_9AGAM</name>
<dbReference type="InterPro" id="IPR007603">
    <property type="entry name" value="Choline_transptr-like"/>
</dbReference>
<feature type="compositionally biased region" description="Low complexity" evidence="6">
    <location>
        <begin position="122"/>
        <end position="140"/>
    </location>
</feature>
<feature type="transmembrane region" description="Helical" evidence="7">
    <location>
        <begin position="357"/>
        <end position="390"/>
    </location>
</feature>
<keyword evidence="9" id="KW-1185">Reference proteome</keyword>
<evidence type="ECO:0000256" key="6">
    <source>
        <dbReference type="SAM" id="MobiDB-lite"/>
    </source>
</evidence>
<feature type="transmembrane region" description="Helical" evidence="7">
    <location>
        <begin position="402"/>
        <end position="421"/>
    </location>
</feature>
<dbReference type="PANTHER" id="PTHR12385">
    <property type="entry name" value="CHOLINE TRANSPORTER-LIKE (SLC FAMILY 44)"/>
    <property type="match status" value="1"/>
</dbReference>
<comment type="subcellular location">
    <subcellularLocation>
        <location evidence="1">Membrane</location>
        <topology evidence="1">Multi-pass membrane protein</topology>
    </subcellularLocation>
</comment>
<feature type="transmembrane region" description="Helical" evidence="7">
    <location>
        <begin position="573"/>
        <end position="594"/>
    </location>
</feature>
<dbReference type="GO" id="GO:0005886">
    <property type="term" value="C:plasma membrane"/>
    <property type="evidence" value="ECO:0007669"/>
    <property type="project" value="TreeGrafter"/>
</dbReference>
<feature type="compositionally biased region" description="Polar residues" evidence="6">
    <location>
        <begin position="742"/>
        <end position="764"/>
    </location>
</feature>
<dbReference type="GO" id="GO:0022857">
    <property type="term" value="F:transmembrane transporter activity"/>
    <property type="evidence" value="ECO:0007669"/>
    <property type="project" value="InterPro"/>
</dbReference>
<evidence type="ECO:0000256" key="5">
    <source>
        <dbReference type="ARBA" id="ARBA00023136"/>
    </source>
</evidence>
<feature type="region of interest" description="Disordered" evidence="6">
    <location>
        <begin position="120"/>
        <end position="166"/>
    </location>
</feature>
<dbReference type="OrthoDB" id="420519at2759"/>
<feature type="compositionally biased region" description="Basic and acidic residues" evidence="6">
    <location>
        <begin position="54"/>
        <end position="69"/>
    </location>
</feature>
<keyword evidence="3 7" id="KW-0812">Transmembrane</keyword>
<gene>
    <name evidence="8" type="ORF">JAAARDRAFT_142283</name>
</gene>
<evidence type="ECO:0008006" key="10">
    <source>
        <dbReference type="Google" id="ProtNLM"/>
    </source>
</evidence>
<keyword evidence="4 7" id="KW-1133">Transmembrane helix</keyword>
<feature type="transmembrane region" description="Helical" evidence="7">
    <location>
        <begin position="248"/>
        <end position="270"/>
    </location>
</feature>
<reference evidence="9" key="1">
    <citation type="journal article" date="2014" name="Proc. Natl. Acad. Sci. U.S.A.">
        <title>Extensive sampling of basidiomycete genomes demonstrates inadequacy of the white-rot/brown-rot paradigm for wood decay fungi.</title>
        <authorList>
            <person name="Riley R."/>
            <person name="Salamov A.A."/>
            <person name="Brown D.W."/>
            <person name="Nagy L.G."/>
            <person name="Floudas D."/>
            <person name="Held B.W."/>
            <person name="Levasseur A."/>
            <person name="Lombard V."/>
            <person name="Morin E."/>
            <person name="Otillar R."/>
            <person name="Lindquist E.A."/>
            <person name="Sun H."/>
            <person name="LaButti K.M."/>
            <person name="Schmutz J."/>
            <person name="Jabbour D."/>
            <person name="Luo H."/>
            <person name="Baker S.E."/>
            <person name="Pisabarro A.G."/>
            <person name="Walton J.D."/>
            <person name="Blanchette R.A."/>
            <person name="Henrissat B."/>
            <person name="Martin F."/>
            <person name="Cullen D."/>
            <person name="Hibbett D.S."/>
            <person name="Grigoriev I.V."/>
        </authorList>
    </citation>
    <scope>NUCLEOTIDE SEQUENCE [LARGE SCALE GENOMIC DNA]</scope>
    <source>
        <strain evidence="9">MUCL 33604</strain>
    </source>
</reference>
<evidence type="ECO:0000313" key="8">
    <source>
        <dbReference type="EMBL" id="KDQ50222.1"/>
    </source>
</evidence>
<feature type="compositionally biased region" description="Basic and acidic residues" evidence="6">
    <location>
        <begin position="710"/>
        <end position="722"/>
    </location>
</feature>
<comment type="similarity">
    <text evidence="2">Belongs to the CTL (choline transporter-like) family.</text>
</comment>
<feature type="compositionally biased region" description="Low complexity" evidence="6">
    <location>
        <begin position="663"/>
        <end position="684"/>
    </location>
</feature>
<evidence type="ECO:0000256" key="1">
    <source>
        <dbReference type="ARBA" id="ARBA00004141"/>
    </source>
</evidence>
<feature type="region of interest" description="Disordered" evidence="6">
    <location>
        <begin position="42"/>
        <end position="103"/>
    </location>
</feature>
<feature type="transmembrane region" description="Helical" evidence="7">
    <location>
        <begin position="315"/>
        <end position="336"/>
    </location>
</feature>
<feature type="transmembrane region" description="Helical" evidence="7">
    <location>
        <begin position="606"/>
        <end position="627"/>
    </location>
</feature>
<dbReference type="InParanoid" id="A0A067PGS0"/>
<evidence type="ECO:0000256" key="3">
    <source>
        <dbReference type="ARBA" id="ARBA00022692"/>
    </source>
</evidence>
<keyword evidence="5 7" id="KW-0472">Membrane</keyword>
<evidence type="ECO:0000256" key="4">
    <source>
        <dbReference type="ARBA" id="ARBA00022989"/>
    </source>
</evidence>
<dbReference type="Pfam" id="PF04515">
    <property type="entry name" value="Choline_transpo"/>
    <property type="match status" value="1"/>
</dbReference>
<sequence>MAASFAAYASQFLHRQQNVEASMSSSQPLFFSFTTDNGSRGAINHDTDLDDLDDPHLRGASEVEERVRGGYEIGDDDDPYLRLDEEDGLVGGGRGGGRDESHSVPLLQSHAEQNHGWLAHASPLRSPSPLSTSSEETSSPQERFLEPPRTMRNHPPPPPPPPRTAISLSLTESLLPRDGTSRPMDVFSLPDPRHITKGRRKYNDSIWTALWCTGVGLCYFFSILLLFLTHKPSNPERAILPYTTLLHTVPLLTIITFLSAIVSYAHIFVLRIFAAPVVIATSVFIPATLFISAVWAFVGSFMWDADQEPTWGETVGLRLFSIIPLALSILTARRLVHLPQQIHSTSSLLNLTTRLLIANPFLLALSPAILLTSLLASLPFLTLIFRLLLIGYVRQKPEGWEWHVMAWADWAIVGTVGVWLWSWGVARGLLRVTTAGVIGAWYYSDPALPPPPPTSTHTIHAALTRSTQPSLGSITLSALILTSIRLLVLLSTFLRIIPHYLPVQLRPVAMVCGLAATYLESATGTLSGYALVYVGLTGDRFWVGARRSRVLVGVAEGGQGGRYKKRFQTEPPLTLLTIAPLTLTFPFALTTYLFVAHTLGAPEQALGAAVLAGGVTALVGLFCVGLVKDTADTLYLCYCIDKDVGEKRRPEVFDTFEYENRRTTVTPQRPQTQTPHIQPRIPQRPQSPPQPRKDPRHQPQQQPRQPTPQRAREPLMPIHHEDAEETEEDPNPFLVEAPLPQSYLSNSGVTSPGQSQSRLTSPPNSRLRHHVAGGGDLESGMLTSKEEAGESSEGEGEGEDSQMFPGSDFF</sequence>
<feature type="transmembrane region" description="Helical" evidence="7">
    <location>
        <begin position="277"/>
        <end position="303"/>
    </location>
</feature>
<feature type="transmembrane region" description="Helical" evidence="7">
    <location>
        <begin position="474"/>
        <end position="497"/>
    </location>
</feature>
<evidence type="ECO:0000256" key="7">
    <source>
        <dbReference type="SAM" id="Phobius"/>
    </source>
</evidence>
<protein>
    <recommendedName>
        <fullName evidence="10">Plasma-membrane choline transporter-domain-containing protein</fullName>
    </recommendedName>
</protein>
<feature type="compositionally biased region" description="Pro residues" evidence="6">
    <location>
        <begin position="154"/>
        <end position="163"/>
    </location>
</feature>
<dbReference type="AlphaFoldDB" id="A0A067PGS0"/>
<feature type="compositionally biased region" description="Low complexity" evidence="6">
    <location>
        <begin position="698"/>
        <end position="709"/>
    </location>
</feature>
<proteinExistence type="inferred from homology"/>
<dbReference type="Proteomes" id="UP000027265">
    <property type="component" value="Unassembled WGS sequence"/>
</dbReference>
<dbReference type="PANTHER" id="PTHR12385:SF88">
    <property type="entry name" value="CHOLINE TRANSPORTER-LIKE PROTEIN CTL1"/>
    <property type="match status" value="1"/>
</dbReference>
<accession>A0A067PGS0</accession>
<feature type="compositionally biased region" description="Acidic residues" evidence="6">
    <location>
        <begin position="789"/>
        <end position="800"/>
    </location>
</feature>
<feature type="compositionally biased region" description="Acidic residues" evidence="6">
    <location>
        <begin position="73"/>
        <end position="88"/>
    </location>
</feature>
<feature type="transmembrane region" description="Helical" evidence="7">
    <location>
        <begin position="206"/>
        <end position="228"/>
    </location>
</feature>